<dbReference type="STRING" id="39480.EUAN_05410"/>
<keyword evidence="1" id="KW-1133">Transmembrane helix</keyword>
<name>A0A1S1V9F7_9FIRM</name>
<dbReference type="AlphaFoldDB" id="A0A1S1V9F7"/>
<gene>
    <name evidence="2" type="ORF">EUAN_05410</name>
</gene>
<feature type="transmembrane region" description="Helical" evidence="1">
    <location>
        <begin position="20"/>
        <end position="38"/>
    </location>
</feature>
<dbReference type="Proteomes" id="UP000180254">
    <property type="component" value="Unassembled WGS sequence"/>
</dbReference>
<sequence length="416" mass="47115">MSETNISEEVVEKKSRKPKVLGIIAVLLISILVVTYLVSDTFKGIVDGVLEDIPVIGGIIAGQPTEEELDKREDEIAKYYVEDLDPKSAAEKLYIVKGEDMALYSRLLRRMDQISAQKTDKVLDEIRNIEIRSDFLTDIYKEVQDEKSVAVQDKAKELESMSVRAAVDSIMDGSSYSEGEIEKTFLYMNDTASAEILYYLDGGTRSDILYKLSDLDMGRKKQLDKLIEQKTAEESEKDEKAGSLANIHTVGNPKESALVLGTDEEIDINILARTFMMMSEKASAEILVNVKDQEFLDRLYAEIELEESLRGTDQSVLVLISEIRAYLMEYEEKLGKLVKVYQRMNTQLAADSILELLANENELTVLQIREQDGYSLSDYIVAVDIMKRMRDANLKDIFENMEATDVSRITRILSEE</sequence>
<keyword evidence="1" id="KW-0812">Transmembrane</keyword>
<dbReference type="OrthoDB" id="1705722at2"/>
<accession>A0A1S1V9F7</accession>
<proteinExistence type="predicted"/>
<keyword evidence="1" id="KW-0472">Membrane</keyword>
<reference evidence="2 3" key="1">
    <citation type="submission" date="2016-09" db="EMBL/GenBank/DDBJ databases">
        <title>Genome sequence of Eubacterium angustum.</title>
        <authorList>
            <person name="Poehlein A."/>
            <person name="Daniel R."/>
        </authorList>
    </citation>
    <scope>NUCLEOTIDE SEQUENCE [LARGE SCALE GENOMIC DNA]</scope>
    <source>
        <strain evidence="2 3">DSM 1989</strain>
    </source>
</reference>
<organism evidence="2 3">
    <name type="scientific">Andreesenia angusta</name>
    <dbReference type="NCBI Taxonomy" id="39480"/>
    <lineage>
        <taxon>Bacteria</taxon>
        <taxon>Bacillati</taxon>
        <taxon>Bacillota</taxon>
        <taxon>Tissierellia</taxon>
        <taxon>Tissierellales</taxon>
        <taxon>Gottschalkiaceae</taxon>
        <taxon>Andreesenia</taxon>
    </lineage>
</organism>
<evidence type="ECO:0000313" key="2">
    <source>
        <dbReference type="EMBL" id="OHW62757.1"/>
    </source>
</evidence>
<evidence type="ECO:0000313" key="3">
    <source>
        <dbReference type="Proteomes" id="UP000180254"/>
    </source>
</evidence>
<evidence type="ECO:0000256" key="1">
    <source>
        <dbReference type="SAM" id="Phobius"/>
    </source>
</evidence>
<comment type="caution">
    <text evidence="2">The sequence shown here is derived from an EMBL/GenBank/DDBJ whole genome shotgun (WGS) entry which is preliminary data.</text>
</comment>
<dbReference type="EMBL" id="MKIE01000002">
    <property type="protein sequence ID" value="OHW62757.1"/>
    <property type="molecule type" value="Genomic_DNA"/>
</dbReference>
<keyword evidence="3" id="KW-1185">Reference proteome</keyword>
<protein>
    <submittedName>
        <fullName evidence="2">Uncharacterized protein</fullName>
    </submittedName>
</protein>
<dbReference type="RefSeq" id="WP_071061434.1">
    <property type="nucleotide sequence ID" value="NZ_MKIE01000002.1"/>
</dbReference>